<dbReference type="AlphaFoldDB" id="A0A4S3J608"/>
<name>A0A4S3J608_9EURO</name>
<evidence type="ECO:0000313" key="1">
    <source>
        <dbReference type="EMBL" id="THC89528.1"/>
    </source>
</evidence>
<reference evidence="1 2" key="1">
    <citation type="submission" date="2019-03" db="EMBL/GenBank/DDBJ databases">
        <title>The genome sequence of a newly discovered highly antifungal drug resistant Aspergillus species, Aspergillus tanneri NIH 1004.</title>
        <authorList>
            <person name="Mounaud S."/>
            <person name="Singh I."/>
            <person name="Joardar V."/>
            <person name="Pakala S."/>
            <person name="Pakala S."/>
            <person name="Venepally P."/>
            <person name="Hoover J."/>
            <person name="Nierman W."/>
            <person name="Chung J."/>
            <person name="Losada L."/>
        </authorList>
    </citation>
    <scope>NUCLEOTIDE SEQUENCE [LARGE SCALE GENOMIC DNA]</scope>
    <source>
        <strain evidence="1 2">NIH1004</strain>
    </source>
</reference>
<dbReference type="VEuPathDB" id="FungiDB:EYZ11_011027"/>
<sequence>MYRVCILSSAVLLILGIY</sequence>
<dbReference type="Proteomes" id="UP000308092">
    <property type="component" value="Unassembled WGS sequence"/>
</dbReference>
<comment type="caution">
    <text evidence="1">The sequence shown here is derived from an EMBL/GenBank/DDBJ whole genome shotgun (WGS) entry which is preliminary data.</text>
</comment>
<proteinExistence type="predicted"/>
<keyword evidence="2" id="KW-1185">Reference proteome</keyword>
<dbReference type="EMBL" id="SOSA01000642">
    <property type="protein sequence ID" value="THC89528.1"/>
    <property type="molecule type" value="Genomic_DNA"/>
</dbReference>
<organism evidence="1 2">
    <name type="scientific">Aspergillus tanneri</name>
    <dbReference type="NCBI Taxonomy" id="1220188"/>
    <lineage>
        <taxon>Eukaryota</taxon>
        <taxon>Fungi</taxon>
        <taxon>Dikarya</taxon>
        <taxon>Ascomycota</taxon>
        <taxon>Pezizomycotina</taxon>
        <taxon>Eurotiomycetes</taxon>
        <taxon>Eurotiomycetidae</taxon>
        <taxon>Eurotiales</taxon>
        <taxon>Aspergillaceae</taxon>
        <taxon>Aspergillus</taxon>
        <taxon>Aspergillus subgen. Circumdati</taxon>
    </lineage>
</organism>
<gene>
    <name evidence="1" type="ORF">EYZ11_011027</name>
</gene>
<accession>A0A4S3J608</accession>
<evidence type="ECO:0000313" key="2">
    <source>
        <dbReference type="Proteomes" id="UP000308092"/>
    </source>
</evidence>
<protein>
    <submittedName>
        <fullName evidence="1">Uncharacterized protein</fullName>
    </submittedName>
</protein>